<evidence type="ECO:0000313" key="5">
    <source>
        <dbReference type="EMBL" id="KKM94161.1"/>
    </source>
</evidence>
<evidence type="ECO:0000256" key="3">
    <source>
        <dbReference type="ARBA" id="ARBA00022801"/>
    </source>
</evidence>
<keyword evidence="2" id="KW-0645">Protease</keyword>
<proteinExistence type="predicted"/>
<dbReference type="GO" id="GO:0008233">
    <property type="term" value="F:peptidase activity"/>
    <property type="evidence" value="ECO:0007669"/>
    <property type="project" value="UniProtKB-KW"/>
</dbReference>
<organism evidence="5">
    <name type="scientific">marine sediment metagenome</name>
    <dbReference type="NCBI Taxonomy" id="412755"/>
    <lineage>
        <taxon>unclassified sequences</taxon>
        <taxon>metagenomes</taxon>
        <taxon>ecological metagenomes</taxon>
    </lineage>
</organism>
<dbReference type="NCBIfam" id="TIGR01543">
    <property type="entry name" value="proheadase_HK97"/>
    <property type="match status" value="1"/>
</dbReference>
<feature type="domain" description="Prohead serine protease" evidence="4">
    <location>
        <begin position="21"/>
        <end position="177"/>
    </location>
</feature>
<evidence type="ECO:0000256" key="1">
    <source>
        <dbReference type="ARBA" id="ARBA00022612"/>
    </source>
</evidence>
<evidence type="ECO:0000259" key="4">
    <source>
        <dbReference type="Pfam" id="PF04586"/>
    </source>
</evidence>
<comment type="caution">
    <text evidence="5">The sequence shown here is derived from an EMBL/GenBank/DDBJ whole genome shotgun (WGS) entry which is preliminary data.</text>
</comment>
<protein>
    <recommendedName>
        <fullName evidence="4">Prohead serine protease domain-containing protein</fullName>
    </recommendedName>
</protein>
<dbReference type="AlphaFoldDB" id="A0A0F9M475"/>
<gene>
    <name evidence="5" type="ORF">LCGC14_1201050</name>
</gene>
<evidence type="ECO:0000256" key="2">
    <source>
        <dbReference type="ARBA" id="ARBA00022670"/>
    </source>
</evidence>
<dbReference type="Pfam" id="PF04586">
    <property type="entry name" value="Peptidase_S78"/>
    <property type="match status" value="1"/>
</dbReference>
<reference evidence="5" key="1">
    <citation type="journal article" date="2015" name="Nature">
        <title>Complex archaea that bridge the gap between prokaryotes and eukaryotes.</title>
        <authorList>
            <person name="Spang A."/>
            <person name="Saw J.H."/>
            <person name="Jorgensen S.L."/>
            <person name="Zaremba-Niedzwiedzka K."/>
            <person name="Martijn J."/>
            <person name="Lind A.E."/>
            <person name="van Eijk R."/>
            <person name="Schleper C."/>
            <person name="Guy L."/>
            <person name="Ettema T.J."/>
        </authorList>
    </citation>
    <scope>NUCLEOTIDE SEQUENCE</scope>
</reference>
<dbReference type="GO" id="GO:0006508">
    <property type="term" value="P:proteolysis"/>
    <property type="evidence" value="ECO:0007669"/>
    <property type="project" value="UniProtKB-KW"/>
</dbReference>
<sequence length="224" mass="24949">MDREQATQQTVCRRSIGAPVELREDGDGQSTISGHAAVFYDGTAGTEFKLWENTVERIMSGTFDRALKEKDDVRGLFNHDPSLVLGRTSANTMDLTIDKRGLRYDIRPGDTTIGNDVVSHIARGDVTGSSFAFRITDETWRMEDELDIREIRGVELFDVGPVTFPAYTGADTGVRAEARSSWEKWKGATGQPAEMKDAGDEAFDKWHRETKERIAADLERTAGK</sequence>
<dbReference type="InterPro" id="IPR006433">
    <property type="entry name" value="Prohead_protease"/>
</dbReference>
<dbReference type="EMBL" id="LAZR01006172">
    <property type="protein sequence ID" value="KKM94161.1"/>
    <property type="molecule type" value="Genomic_DNA"/>
</dbReference>
<dbReference type="InterPro" id="IPR054613">
    <property type="entry name" value="Peptidase_S78_dom"/>
</dbReference>
<keyword evidence="3" id="KW-0378">Hydrolase</keyword>
<keyword evidence="1" id="KW-1188">Viral release from host cell</keyword>
<accession>A0A0F9M475</accession>
<name>A0A0F9M475_9ZZZZ</name>